<feature type="transmembrane region" description="Helical" evidence="6">
    <location>
        <begin position="95"/>
        <end position="118"/>
    </location>
</feature>
<dbReference type="AlphaFoldDB" id="A0A9D1PKZ0"/>
<evidence type="ECO:0000313" key="8">
    <source>
        <dbReference type="Proteomes" id="UP000823937"/>
    </source>
</evidence>
<evidence type="ECO:0000256" key="4">
    <source>
        <dbReference type="ARBA" id="ARBA00022989"/>
    </source>
</evidence>
<dbReference type="EMBL" id="DXHX01000016">
    <property type="protein sequence ID" value="HIV73670.1"/>
    <property type="molecule type" value="Genomic_DNA"/>
</dbReference>
<dbReference type="InterPro" id="IPR006696">
    <property type="entry name" value="DUF423"/>
</dbReference>
<evidence type="ECO:0000313" key="7">
    <source>
        <dbReference type="EMBL" id="HIV73670.1"/>
    </source>
</evidence>
<evidence type="ECO:0000256" key="1">
    <source>
        <dbReference type="ARBA" id="ARBA00004141"/>
    </source>
</evidence>
<comment type="subcellular location">
    <subcellularLocation>
        <location evidence="1">Membrane</location>
        <topology evidence="1">Multi-pass membrane protein</topology>
    </subcellularLocation>
</comment>
<name>A0A9D1PKZ0_9BACI</name>
<keyword evidence="4 6" id="KW-1133">Transmembrane helix</keyword>
<keyword evidence="3 6" id="KW-0812">Transmembrane</keyword>
<dbReference type="PANTHER" id="PTHR43461">
    <property type="entry name" value="TRANSMEMBRANE PROTEIN 256"/>
    <property type="match status" value="1"/>
</dbReference>
<dbReference type="Pfam" id="PF04241">
    <property type="entry name" value="DUF423"/>
    <property type="match status" value="1"/>
</dbReference>
<organism evidence="7 8">
    <name type="scientific">Candidatus Pseudogracilibacillus intestinigallinarum</name>
    <dbReference type="NCBI Taxonomy" id="2838742"/>
    <lineage>
        <taxon>Bacteria</taxon>
        <taxon>Bacillati</taxon>
        <taxon>Bacillota</taxon>
        <taxon>Bacilli</taxon>
        <taxon>Bacillales</taxon>
        <taxon>Bacillaceae</taxon>
        <taxon>Pseudogracilibacillus</taxon>
    </lineage>
</organism>
<evidence type="ECO:0000256" key="5">
    <source>
        <dbReference type="ARBA" id="ARBA00023136"/>
    </source>
</evidence>
<reference evidence="7" key="1">
    <citation type="journal article" date="2021" name="PeerJ">
        <title>Extensive microbial diversity within the chicken gut microbiome revealed by metagenomics and culture.</title>
        <authorList>
            <person name="Gilroy R."/>
            <person name="Ravi A."/>
            <person name="Getino M."/>
            <person name="Pursley I."/>
            <person name="Horton D.L."/>
            <person name="Alikhan N.F."/>
            <person name="Baker D."/>
            <person name="Gharbi K."/>
            <person name="Hall N."/>
            <person name="Watson M."/>
            <person name="Adriaenssens E.M."/>
            <person name="Foster-Nyarko E."/>
            <person name="Jarju S."/>
            <person name="Secka A."/>
            <person name="Antonio M."/>
            <person name="Oren A."/>
            <person name="Chaudhuri R.R."/>
            <person name="La Ragione R."/>
            <person name="Hildebrand F."/>
            <person name="Pallen M.J."/>
        </authorList>
    </citation>
    <scope>NUCLEOTIDE SEQUENCE</scope>
    <source>
        <strain evidence="7">CHK169-2315</strain>
    </source>
</reference>
<dbReference type="PANTHER" id="PTHR43461:SF1">
    <property type="entry name" value="TRANSMEMBRANE PROTEIN 256"/>
    <property type="match status" value="1"/>
</dbReference>
<accession>A0A9D1PKZ0</accession>
<gene>
    <name evidence="7" type="ORF">H9895_01150</name>
</gene>
<reference evidence="7" key="2">
    <citation type="submission" date="2021-04" db="EMBL/GenBank/DDBJ databases">
        <authorList>
            <person name="Gilroy R."/>
        </authorList>
    </citation>
    <scope>NUCLEOTIDE SEQUENCE</scope>
    <source>
        <strain evidence="7">CHK169-2315</strain>
    </source>
</reference>
<comment type="caution">
    <text evidence="7">The sequence shown here is derived from an EMBL/GenBank/DDBJ whole genome shotgun (WGS) entry which is preliminary data.</text>
</comment>
<protein>
    <submittedName>
        <fullName evidence="7">DUF423 domain-containing protein</fullName>
    </submittedName>
</protein>
<proteinExistence type="inferred from homology"/>
<evidence type="ECO:0000256" key="2">
    <source>
        <dbReference type="ARBA" id="ARBA00009694"/>
    </source>
</evidence>
<comment type="similarity">
    <text evidence="2">Belongs to the UPF0382 family.</text>
</comment>
<dbReference type="GO" id="GO:0005886">
    <property type="term" value="C:plasma membrane"/>
    <property type="evidence" value="ECO:0007669"/>
    <property type="project" value="TreeGrafter"/>
</dbReference>
<keyword evidence="5 6" id="KW-0472">Membrane</keyword>
<feature type="transmembrane region" description="Helical" evidence="6">
    <location>
        <begin position="67"/>
        <end position="89"/>
    </location>
</feature>
<evidence type="ECO:0000256" key="3">
    <source>
        <dbReference type="ARBA" id="ARBA00022692"/>
    </source>
</evidence>
<feature type="transmembrane region" description="Helical" evidence="6">
    <location>
        <begin position="41"/>
        <end position="60"/>
    </location>
</feature>
<sequence>MKVFFIISAIYGFLAVALGAFGAHGLEGKISEKALDAWEKAVKYQMFHTGALLVVSILLLKEQTGSLVAAGWLFVIGTLLFSGSLYVYAPTGIKSLAMITPIGGVVFLIGWICFGLAVSKLF</sequence>
<dbReference type="Proteomes" id="UP000823937">
    <property type="component" value="Unassembled WGS sequence"/>
</dbReference>
<evidence type="ECO:0000256" key="6">
    <source>
        <dbReference type="SAM" id="Phobius"/>
    </source>
</evidence>